<dbReference type="Gene3D" id="3.80.10.10">
    <property type="entry name" value="Ribonuclease Inhibitor"/>
    <property type="match status" value="1"/>
</dbReference>
<reference evidence="3" key="1">
    <citation type="submission" date="2021-01" db="EMBL/GenBank/DDBJ databases">
        <authorList>
            <person name="Corre E."/>
            <person name="Pelletier E."/>
            <person name="Niang G."/>
            <person name="Scheremetjew M."/>
            <person name="Finn R."/>
            <person name="Kale V."/>
            <person name="Holt S."/>
            <person name="Cochrane G."/>
            <person name="Meng A."/>
            <person name="Brown T."/>
            <person name="Cohen L."/>
        </authorList>
    </citation>
    <scope>NUCLEOTIDE SEQUENCE</scope>
    <source>
        <strain evidence="3">CCMP1594</strain>
    </source>
</reference>
<dbReference type="AlphaFoldDB" id="A0A7S4LFV9"/>
<protein>
    <submittedName>
        <fullName evidence="3">Uncharacterized protein</fullName>
    </submittedName>
</protein>
<feature type="region of interest" description="Disordered" evidence="2">
    <location>
        <begin position="805"/>
        <end position="834"/>
    </location>
</feature>
<dbReference type="EMBL" id="HBJA01110070">
    <property type="protein sequence ID" value="CAE0826697.1"/>
    <property type="molecule type" value="Transcribed_RNA"/>
</dbReference>
<name>A0A7S4LFV9_9EUGL</name>
<feature type="compositionally biased region" description="Polar residues" evidence="2">
    <location>
        <begin position="805"/>
        <end position="817"/>
    </location>
</feature>
<dbReference type="PANTHER" id="PTHR34732:SF4">
    <property type="entry name" value="ROD COMPONENT, PUTATIVE-RELATED"/>
    <property type="match status" value="1"/>
</dbReference>
<dbReference type="GO" id="GO:0031514">
    <property type="term" value="C:motile cilium"/>
    <property type="evidence" value="ECO:0007669"/>
    <property type="project" value="InterPro"/>
</dbReference>
<feature type="region of interest" description="Disordered" evidence="2">
    <location>
        <begin position="206"/>
        <end position="226"/>
    </location>
</feature>
<evidence type="ECO:0000256" key="1">
    <source>
        <dbReference type="SAM" id="Coils"/>
    </source>
</evidence>
<feature type="coiled-coil region" evidence="1">
    <location>
        <begin position="473"/>
        <end position="522"/>
    </location>
</feature>
<dbReference type="InterPro" id="IPR032675">
    <property type="entry name" value="LRR_dom_sf"/>
</dbReference>
<feature type="compositionally biased region" description="Low complexity" evidence="2">
    <location>
        <begin position="818"/>
        <end position="834"/>
    </location>
</feature>
<proteinExistence type="predicted"/>
<feature type="coiled-coil region" evidence="1">
    <location>
        <begin position="402"/>
        <end position="436"/>
    </location>
</feature>
<dbReference type="SUPFAM" id="SSF52047">
    <property type="entry name" value="RNI-like"/>
    <property type="match status" value="1"/>
</dbReference>
<dbReference type="InterPro" id="IPR053120">
    <property type="entry name" value="PFR_Component"/>
</dbReference>
<dbReference type="PANTHER" id="PTHR34732">
    <property type="entry name" value="69 KDA PARAFLAGELLAR ROD PROTEIN-RELATED"/>
    <property type="match status" value="1"/>
</dbReference>
<organism evidence="3">
    <name type="scientific">Eutreptiella gymnastica</name>
    <dbReference type="NCBI Taxonomy" id="73025"/>
    <lineage>
        <taxon>Eukaryota</taxon>
        <taxon>Discoba</taxon>
        <taxon>Euglenozoa</taxon>
        <taxon>Euglenida</taxon>
        <taxon>Spirocuta</taxon>
        <taxon>Euglenophyceae</taxon>
        <taxon>Eutreptiales</taxon>
        <taxon>Eutreptiaceae</taxon>
        <taxon>Eutreptiella</taxon>
    </lineage>
</organism>
<evidence type="ECO:0000256" key="2">
    <source>
        <dbReference type="SAM" id="MobiDB-lite"/>
    </source>
</evidence>
<dbReference type="Pfam" id="PF05149">
    <property type="entry name" value="Flagellar_rod"/>
    <property type="match status" value="1"/>
</dbReference>
<accession>A0A7S4LFV9</accession>
<dbReference type="GO" id="GO:0005516">
    <property type="term" value="F:calmodulin binding"/>
    <property type="evidence" value="ECO:0007669"/>
    <property type="project" value="InterPro"/>
</dbReference>
<gene>
    <name evidence="3" type="ORF">EGYM00163_LOCUS37954</name>
</gene>
<keyword evidence="1" id="KW-0175">Coiled coil</keyword>
<evidence type="ECO:0000313" key="3">
    <source>
        <dbReference type="EMBL" id="CAE0826697.1"/>
    </source>
</evidence>
<dbReference type="InterPro" id="IPR007824">
    <property type="entry name" value="Flagellar_rod"/>
</dbReference>
<feature type="coiled-coil region" evidence="1">
    <location>
        <begin position="701"/>
        <end position="728"/>
    </location>
</feature>
<sequence>MTEALEDYIMKSHKEEHPAGTKEKKENSLKALMATHPTLPELYQQHCKQLKLKPDPSVMRMLEKGINDIFALDLSTLVFSPYAFEAVMEVCRILPHLGSIDLSNSNLKPECIQTLCDMAEEHPTLHSLDLSNNNTLGFSAAKLLLPLIKDNKRFIKLDVEGTGMAAPTKQLIKKVLIANRRYRENMGDSLDDLENPVVRPTGRDSVEVTDVESTTSPTPSPMKGARIHPVGGAKDTPDQNLSSEEVAVRQVNDEVRSVLVSHEGRLLQHYGDLLQTSERQQVEVREQMHKGHSVMDVYKEQWRWPTVSDFSMATLAEEMDLDLPEVELENFSKMYTPANHLNLIQIKPIFNELLEPGCSRRRKAALIKDIGEKVKGHGPGMATLVELANAFCDLMNQDGNTMEAMKHMLEETEDQIQSLKSKIDRAETSRQRAVQEEDLRSAETHFESSLDLQEELIDVILYRLNNLLDKASKARLLENLAKLESQGAEQIQESRHINDELMEKIRDDRKKANQREEDEEAAWKQRQEDFAAMGKKTNDSLDANLKEQDSVWNNIINNFNELNTLANDRMQQIELWMIKVEDHDRAKVEYHKTVAICQEHVANLNRLNNDAENCDNLIKQFSDFVDSAVAMTKQVADATSTEGDMLALDEQKRYLGLFRRFYLQLGELLFKKQKRLEEVDRMIRSCEFQIDFCKETLDPDLRRYRDQLKDLQLRRVEVADRVSRLQIRGDDRSAQYLPHEDALKKAGLEFDSPIMEMHEQVVDARGRVLQQRQKFIKKDKEELVDKEATEIDELVHSTQMARSAGLSTLISPLSNSSTPTPGGRTPTRTPVPVE</sequence>